<keyword evidence="3" id="KW-1185">Reference proteome</keyword>
<dbReference type="InterPro" id="IPR016181">
    <property type="entry name" value="Acyl_CoA_acyltransferase"/>
</dbReference>
<dbReference type="PROSITE" id="PS51186">
    <property type="entry name" value="GNAT"/>
    <property type="match status" value="1"/>
</dbReference>
<dbReference type="EMBL" id="JAPZVM010000013">
    <property type="protein sequence ID" value="MCZ8373505.1"/>
    <property type="molecule type" value="Genomic_DNA"/>
</dbReference>
<name>A0ABT4PKE0_9BACT</name>
<organism evidence="2 3">
    <name type="scientific">Phocaeicola acetigenes</name>
    <dbReference type="NCBI Taxonomy" id="3016083"/>
    <lineage>
        <taxon>Bacteria</taxon>
        <taxon>Pseudomonadati</taxon>
        <taxon>Bacteroidota</taxon>
        <taxon>Bacteroidia</taxon>
        <taxon>Bacteroidales</taxon>
        <taxon>Bacteroidaceae</taxon>
        <taxon>Phocaeicola</taxon>
    </lineage>
</organism>
<gene>
    <name evidence="2" type="ORF">O6P32_12440</name>
</gene>
<dbReference type="Gene3D" id="3.40.630.30">
    <property type="match status" value="1"/>
</dbReference>
<dbReference type="CDD" id="cd04301">
    <property type="entry name" value="NAT_SF"/>
    <property type="match status" value="1"/>
</dbReference>
<evidence type="ECO:0000313" key="3">
    <source>
        <dbReference type="Proteomes" id="UP001141933"/>
    </source>
</evidence>
<dbReference type="SUPFAM" id="SSF55729">
    <property type="entry name" value="Acyl-CoA N-acyltransferases (Nat)"/>
    <property type="match status" value="1"/>
</dbReference>
<sequence>MIDKSILFNFLKSIDKDFNPHLSEKVDLKEYIDKILEKAYLIHYNNDGNLIGLLVLYCNDFENKKAYIPLVGVLDGFRGNGVARKMMLECLNYVNLKGFKIIGIHSNNPIAIDLYRRLGFRIINIDSNKRVYMELIL</sequence>
<protein>
    <submittedName>
        <fullName evidence="2">GNAT family N-acetyltransferase</fullName>
    </submittedName>
</protein>
<dbReference type="InterPro" id="IPR000182">
    <property type="entry name" value="GNAT_dom"/>
</dbReference>
<feature type="domain" description="N-acetyltransferase" evidence="1">
    <location>
        <begin position="1"/>
        <end position="137"/>
    </location>
</feature>
<dbReference type="RefSeq" id="WP_269878835.1">
    <property type="nucleotide sequence ID" value="NZ_JAPZVM010000013.1"/>
</dbReference>
<accession>A0ABT4PKE0</accession>
<dbReference type="Proteomes" id="UP001141933">
    <property type="component" value="Unassembled WGS sequence"/>
</dbReference>
<evidence type="ECO:0000259" key="1">
    <source>
        <dbReference type="PROSITE" id="PS51186"/>
    </source>
</evidence>
<evidence type="ECO:0000313" key="2">
    <source>
        <dbReference type="EMBL" id="MCZ8373505.1"/>
    </source>
</evidence>
<comment type="caution">
    <text evidence="2">The sequence shown here is derived from an EMBL/GenBank/DDBJ whole genome shotgun (WGS) entry which is preliminary data.</text>
</comment>
<proteinExistence type="predicted"/>
<dbReference type="Pfam" id="PF00583">
    <property type="entry name" value="Acetyltransf_1"/>
    <property type="match status" value="1"/>
</dbReference>
<reference evidence="2" key="1">
    <citation type="submission" date="2022-12" db="EMBL/GenBank/DDBJ databases">
        <title>Phocaeicola acetigenes sp. nov., isolated feces from a healthy human.</title>
        <authorList>
            <person name="Do H."/>
            <person name="Ha Y.B."/>
            <person name="Kim J.-S."/>
            <person name="Suh M.K."/>
            <person name="Kim H.S."/>
            <person name="Lee J.-S."/>
        </authorList>
    </citation>
    <scope>NUCLEOTIDE SEQUENCE</scope>
    <source>
        <strain evidence="2">KGMB11183</strain>
    </source>
</reference>